<comment type="caution">
    <text evidence="1">The sequence shown here is derived from an EMBL/GenBank/DDBJ whole genome shotgun (WGS) entry which is preliminary data.</text>
</comment>
<organism evidence="1 2">
    <name type="scientific">Dentiscutata heterogama</name>
    <dbReference type="NCBI Taxonomy" id="1316150"/>
    <lineage>
        <taxon>Eukaryota</taxon>
        <taxon>Fungi</taxon>
        <taxon>Fungi incertae sedis</taxon>
        <taxon>Mucoromycota</taxon>
        <taxon>Glomeromycotina</taxon>
        <taxon>Glomeromycetes</taxon>
        <taxon>Diversisporales</taxon>
        <taxon>Gigasporaceae</taxon>
        <taxon>Dentiscutata</taxon>
    </lineage>
</organism>
<evidence type="ECO:0000313" key="2">
    <source>
        <dbReference type="Proteomes" id="UP000789702"/>
    </source>
</evidence>
<keyword evidence="2" id="KW-1185">Reference proteome</keyword>
<accession>A0ACA9LBK8</accession>
<reference evidence="1" key="1">
    <citation type="submission" date="2021-06" db="EMBL/GenBank/DDBJ databases">
        <authorList>
            <person name="Kallberg Y."/>
            <person name="Tangrot J."/>
            <person name="Rosling A."/>
        </authorList>
    </citation>
    <scope>NUCLEOTIDE SEQUENCE</scope>
    <source>
        <strain evidence="1">IL203A</strain>
    </source>
</reference>
<name>A0ACA9LBK8_9GLOM</name>
<evidence type="ECO:0000313" key="1">
    <source>
        <dbReference type="EMBL" id="CAG8519504.1"/>
    </source>
</evidence>
<protein>
    <submittedName>
        <fullName evidence="1">2781_t:CDS:1</fullName>
    </submittedName>
</protein>
<sequence length="387" mass="45683">MSLPDIVFNKIYRIVDTVPYVGTIYAISRAVWYGFQGDMKEVAISAVNAIQGSVGDILLFRRIAEPFKISVIRTMVQNASDMIVEESFLFDWLKNKKVNKDGIDPRTVLQVLEEKIKLLEYKFIDEITSDDRDKIDFDNEHCVFVSHENDEEKSTTEMCFEEMWHRAIIHGSSYSGVVTYDSYMNKNMIVIAFPNGLNLNTPVNIFLHWDKNYANTRQKFVMANNGILKYDEAKRQYHFLKGNEYYWFKFYTNPLRIKNNVNEDKTILQFGKLNLFIADKYNNIVATTDLQINIANNIRIIHLKTGLAFTFDINDKTYEVKLKNINFKKDKQISQLWEVEFFRDNNYRLRSFVSSAAQRMYCIGENLQMWDFVNYFWDLEKVDFIDE</sequence>
<dbReference type="Proteomes" id="UP000789702">
    <property type="component" value="Unassembled WGS sequence"/>
</dbReference>
<dbReference type="EMBL" id="CAJVPU010003536">
    <property type="protein sequence ID" value="CAG8519504.1"/>
    <property type="molecule type" value="Genomic_DNA"/>
</dbReference>
<proteinExistence type="predicted"/>
<gene>
    <name evidence="1" type="ORF">DHETER_LOCUS3844</name>
</gene>